<evidence type="ECO:0000313" key="2">
    <source>
        <dbReference type="Proteomes" id="UP000265618"/>
    </source>
</evidence>
<feature type="non-terminal residue" evidence="1">
    <location>
        <position position="1"/>
    </location>
</feature>
<evidence type="ECO:0000313" key="1">
    <source>
        <dbReference type="EMBL" id="GCA64954.1"/>
    </source>
</evidence>
<dbReference type="EMBL" id="BDIP01009159">
    <property type="protein sequence ID" value="GCA64954.1"/>
    <property type="molecule type" value="Genomic_DNA"/>
</dbReference>
<protein>
    <submittedName>
        <fullName evidence="1">Uncharacterized protein</fullName>
    </submittedName>
</protein>
<dbReference type="Proteomes" id="UP000265618">
    <property type="component" value="Unassembled WGS sequence"/>
</dbReference>
<keyword evidence="2" id="KW-1185">Reference proteome</keyword>
<comment type="caution">
    <text evidence="1">The sequence shown here is derived from an EMBL/GenBank/DDBJ whole genome shotgun (WGS) entry which is preliminary data.</text>
</comment>
<proteinExistence type="predicted"/>
<name>A0A391NUT1_9EUKA</name>
<organism evidence="1 2">
    <name type="scientific">Kipferlia bialata</name>
    <dbReference type="NCBI Taxonomy" id="797122"/>
    <lineage>
        <taxon>Eukaryota</taxon>
        <taxon>Metamonada</taxon>
        <taxon>Carpediemonas-like organisms</taxon>
        <taxon>Kipferlia</taxon>
    </lineage>
</organism>
<gene>
    <name evidence="1" type="ORF">KIPB_015826</name>
</gene>
<sequence>MFSICYASYIGKGWHLLFPVKKHDAHMEDCDALAVVGLQTLYYPVDIDGR</sequence>
<accession>A0A391NUT1</accession>
<dbReference type="AlphaFoldDB" id="A0A391NUT1"/>
<reference evidence="1 2" key="1">
    <citation type="journal article" date="2018" name="PLoS ONE">
        <title>The draft genome of Kipferlia bialata reveals reductive genome evolution in fornicate parasites.</title>
        <authorList>
            <person name="Tanifuji G."/>
            <person name="Takabayashi S."/>
            <person name="Kume K."/>
            <person name="Takagi M."/>
            <person name="Nakayama T."/>
            <person name="Kamikawa R."/>
            <person name="Inagaki Y."/>
            <person name="Hashimoto T."/>
        </authorList>
    </citation>
    <scope>NUCLEOTIDE SEQUENCE [LARGE SCALE GENOMIC DNA]</scope>
    <source>
        <strain evidence="1">NY0173</strain>
    </source>
</reference>